<dbReference type="InterPro" id="IPR009012">
    <property type="entry name" value="GrpE_head"/>
</dbReference>
<dbReference type="Pfam" id="PF01025">
    <property type="entry name" value="GrpE"/>
    <property type="match status" value="1"/>
</dbReference>
<accession>A7I2D5</accession>
<name>A7I2D5_CAMHC</name>
<evidence type="ECO:0000256" key="12">
    <source>
        <dbReference type="RuleBase" id="RU004478"/>
    </source>
</evidence>
<dbReference type="GO" id="GO:0000774">
    <property type="term" value="F:adenyl-nucleotide exchange factor activity"/>
    <property type="evidence" value="ECO:0007669"/>
    <property type="project" value="InterPro"/>
</dbReference>
<dbReference type="PRINTS" id="PR00773">
    <property type="entry name" value="GRPEPROTEIN"/>
</dbReference>
<dbReference type="Gene3D" id="3.90.20.20">
    <property type="match status" value="1"/>
</dbReference>
<evidence type="ECO:0000256" key="7">
    <source>
        <dbReference type="ARBA" id="ARBA00053401"/>
    </source>
</evidence>
<dbReference type="Proteomes" id="UP000002407">
    <property type="component" value="Chromosome"/>
</dbReference>
<dbReference type="PANTHER" id="PTHR21237:SF23">
    <property type="entry name" value="GRPE PROTEIN HOMOLOG, MITOCHONDRIAL"/>
    <property type="match status" value="1"/>
</dbReference>
<dbReference type="GO" id="GO:0042803">
    <property type="term" value="F:protein homodimerization activity"/>
    <property type="evidence" value="ECO:0007669"/>
    <property type="project" value="InterPro"/>
</dbReference>
<comment type="subunit">
    <text evidence="3 10">Homodimer.</text>
</comment>
<dbReference type="PROSITE" id="PS01071">
    <property type="entry name" value="GRPE"/>
    <property type="match status" value="1"/>
</dbReference>
<dbReference type="SUPFAM" id="SSF51064">
    <property type="entry name" value="Head domain of nucleotide exchange factor GrpE"/>
    <property type="match status" value="1"/>
</dbReference>
<dbReference type="InterPro" id="IPR013805">
    <property type="entry name" value="GrpE_CC"/>
</dbReference>
<dbReference type="OrthoDB" id="9789811at2"/>
<comment type="similarity">
    <text evidence="2 10 12">Belongs to the GrpE family.</text>
</comment>
<dbReference type="GO" id="GO:0051082">
    <property type="term" value="F:unfolded protein binding"/>
    <property type="evidence" value="ECO:0007669"/>
    <property type="project" value="TreeGrafter"/>
</dbReference>
<evidence type="ECO:0000256" key="10">
    <source>
        <dbReference type="HAMAP-Rule" id="MF_01151"/>
    </source>
</evidence>
<proteinExistence type="inferred from homology"/>
<feature type="coiled-coil region" evidence="13">
    <location>
        <begin position="42"/>
        <end position="80"/>
    </location>
</feature>
<dbReference type="RefSeq" id="WP_012108975.1">
    <property type="nucleotide sequence ID" value="NC_009714.1"/>
</dbReference>
<evidence type="ECO:0000256" key="11">
    <source>
        <dbReference type="RuleBase" id="RU000639"/>
    </source>
</evidence>
<dbReference type="FunFam" id="2.30.22.10:FF:000001">
    <property type="entry name" value="Protein GrpE"/>
    <property type="match status" value="1"/>
</dbReference>
<evidence type="ECO:0000256" key="9">
    <source>
        <dbReference type="ARBA" id="ARBA00076414"/>
    </source>
</evidence>
<evidence type="ECO:0000256" key="6">
    <source>
        <dbReference type="ARBA" id="ARBA00023186"/>
    </source>
</evidence>
<dbReference type="GO" id="GO:0051087">
    <property type="term" value="F:protein-folding chaperone binding"/>
    <property type="evidence" value="ECO:0007669"/>
    <property type="project" value="InterPro"/>
</dbReference>
<evidence type="ECO:0000256" key="8">
    <source>
        <dbReference type="ARBA" id="ARBA00072274"/>
    </source>
</evidence>
<organism evidence="15 16">
    <name type="scientific">Campylobacter hominis (strain ATCC BAA-381 / DSM 21671 / CCUG 45161 / LMG 19568 / NCTC 13146 / CH001A)</name>
    <dbReference type="NCBI Taxonomy" id="360107"/>
    <lineage>
        <taxon>Bacteria</taxon>
        <taxon>Pseudomonadati</taxon>
        <taxon>Campylobacterota</taxon>
        <taxon>Epsilonproteobacteria</taxon>
        <taxon>Campylobacterales</taxon>
        <taxon>Campylobacteraceae</taxon>
        <taxon>Campylobacter</taxon>
    </lineage>
</organism>
<evidence type="ECO:0000313" key="16">
    <source>
        <dbReference type="Proteomes" id="UP000002407"/>
    </source>
</evidence>
<evidence type="ECO:0000256" key="13">
    <source>
        <dbReference type="SAM" id="Coils"/>
    </source>
</evidence>
<keyword evidence="6 10" id="KW-0143">Chaperone</keyword>
<feature type="region of interest" description="Disordered" evidence="14">
    <location>
        <begin position="1"/>
        <end position="23"/>
    </location>
</feature>
<dbReference type="Gene3D" id="2.30.22.10">
    <property type="entry name" value="Head domain of nucleotide exchange factor GrpE"/>
    <property type="match status" value="1"/>
</dbReference>
<evidence type="ECO:0000256" key="3">
    <source>
        <dbReference type="ARBA" id="ARBA00011738"/>
    </source>
</evidence>
<evidence type="ECO:0000256" key="2">
    <source>
        <dbReference type="ARBA" id="ARBA00009054"/>
    </source>
</evidence>
<dbReference type="InterPro" id="IPR000740">
    <property type="entry name" value="GrpE"/>
</dbReference>
<evidence type="ECO:0000313" key="15">
    <source>
        <dbReference type="EMBL" id="ABS52403.1"/>
    </source>
</evidence>
<dbReference type="KEGG" id="cha:CHAB381_1120"/>
<keyword evidence="4 10" id="KW-0963">Cytoplasm</keyword>
<evidence type="ECO:0000256" key="4">
    <source>
        <dbReference type="ARBA" id="ARBA00022490"/>
    </source>
</evidence>
<dbReference type="AlphaFoldDB" id="A7I2D5"/>
<keyword evidence="16" id="KW-1185">Reference proteome</keyword>
<evidence type="ECO:0000256" key="5">
    <source>
        <dbReference type="ARBA" id="ARBA00023016"/>
    </source>
</evidence>
<comment type="function">
    <text evidence="7 10 11">Participates actively in the response to hyperosmotic and heat shock by preventing the aggregation of stress-denatured proteins, in association with DnaK and GrpE. It is the nucleotide exchange factor for DnaK and may function as a thermosensor. Unfolded proteins bind initially to DnaJ; upon interaction with the DnaJ-bound protein, DnaK hydrolyzes its bound ATP, resulting in the formation of a stable complex. GrpE releases ADP from DnaK; ATP binding to DnaK triggers the release of the substrate protein, thus completing the reaction cycle. Several rounds of ATP-dependent interactions between DnaJ, DnaK and GrpE are required for fully efficient folding.</text>
</comment>
<sequence length="194" mass="22040">MSEEKNKNQQDLNMCGDIGCKKSDDLKNCEKEQGEFRDDGLENNQDNELEKLKVAFEALKDRLYRENADFENSKKRMQKDLKMAVDYANEDFAKDMLPVIDALDAALNIDVKDNEFAVQIKDGVKQCVTILLKNFEKHGITPIDVSGKFDHNIHNAVSQIEAEGKESGDIVQVYQKGYMYKGRVLRAAMVVVAK</sequence>
<dbReference type="HOGENOM" id="CLU_057217_6_3_7"/>
<comment type="subcellular location">
    <subcellularLocation>
        <location evidence="1 10">Cytoplasm</location>
    </subcellularLocation>
</comment>
<evidence type="ECO:0000256" key="14">
    <source>
        <dbReference type="SAM" id="MobiDB-lite"/>
    </source>
</evidence>
<evidence type="ECO:0000256" key="1">
    <source>
        <dbReference type="ARBA" id="ARBA00004496"/>
    </source>
</evidence>
<reference evidence="16" key="1">
    <citation type="submission" date="2007-07" db="EMBL/GenBank/DDBJ databases">
        <title>Complete genome sequence of Campylobacter hominis ATCC BAA-381, a commensal isolated from the human gastrointestinal tract.</title>
        <authorList>
            <person name="Fouts D.E."/>
            <person name="Mongodin E.F."/>
            <person name="Puiu D."/>
            <person name="Sebastian Y."/>
            <person name="Miller W.G."/>
            <person name="Mandrell R.E."/>
            <person name="Nelson K.E."/>
        </authorList>
    </citation>
    <scope>NUCLEOTIDE SEQUENCE [LARGE SCALE GENOMIC DNA]</scope>
    <source>
        <strain evidence="16">ATCC BAA-381 / LMG 19568 / NCTC 13146 / CH001A</strain>
    </source>
</reference>
<dbReference type="GO" id="GO:0005829">
    <property type="term" value="C:cytosol"/>
    <property type="evidence" value="ECO:0007669"/>
    <property type="project" value="TreeGrafter"/>
</dbReference>
<dbReference type="GO" id="GO:0006457">
    <property type="term" value="P:protein folding"/>
    <property type="evidence" value="ECO:0007669"/>
    <property type="project" value="InterPro"/>
</dbReference>
<dbReference type="eggNOG" id="COG0576">
    <property type="taxonomic scope" value="Bacteria"/>
</dbReference>
<dbReference type="STRING" id="360107.CHAB381_1120"/>
<keyword evidence="13" id="KW-0175">Coiled coil</keyword>
<dbReference type="HAMAP" id="MF_01151">
    <property type="entry name" value="GrpE"/>
    <property type="match status" value="1"/>
</dbReference>
<gene>
    <name evidence="10 15" type="primary">grpE</name>
    <name evidence="15" type="ordered locus">CHAB381_1120</name>
</gene>
<dbReference type="PANTHER" id="PTHR21237">
    <property type="entry name" value="GRPE PROTEIN"/>
    <property type="match status" value="1"/>
</dbReference>
<dbReference type="SUPFAM" id="SSF58014">
    <property type="entry name" value="Coiled-coil domain of nucleotide exchange factor GrpE"/>
    <property type="match status" value="1"/>
</dbReference>
<keyword evidence="5 10" id="KW-0346">Stress response</keyword>
<protein>
    <recommendedName>
        <fullName evidence="8 10">Protein GrpE</fullName>
    </recommendedName>
    <alternativeName>
        <fullName evidence="9 10">HSP-70 cofactor</fullName>
    </alternativeName>
</protein>
<dbReference type="EMBL" id="CP000776">
    <property type="protein sequence ID" value="ABS52403.1"/>
    <property type="molecule type" value="Genomic_DNA"/>
</dbReference>
<dbReference type="CDD" id="cd00446">
    <property type="entry name" value="GrpE"/>
    <property type="match status" value="1"/>
</dbReference>